<gene>
    <name evidence="1" type="ORF">SMGD1_0014</name>
</gene>
<proteinExistence type="predicted"/>
<protein>
    <recommendedName>
        <fullName evidence="3">DUF2249 domain-containing protein</fullName>
    </recommendedName>
</protein>
<dbReference type="AlphaFoldDB" id="B6BL88"/>
<organism evidence="1 2">
    <name type="scientific">Sulfurimonas gotlandica (strain DSM 19862 / JCM 16533 / GD1)</name>
    <dbReference type="NCBI Taxonomy" id="929558"/>
    <lineage>
        <taxon>Bacteria</taxon>
        <taxon>Pseudomonadati</taxon>
        <taxon>Campylobacterota</taxon>
        <taxon>Epsilonproteobacteria</taxon>
        <taxon>Campylobacterales</taxon>
        <taxon>Sulfurimonadaceae</taxon>
        <taxon>Sulfurimonas</taxon>
    </lineage>
</organism>
<evidence type="ECO:0000313" key="1">
    <source>
        <dbReference type="EMBL" id="EHP28541.1"/>
    </source>
</evidence>
<keyword evidence="2" id="KW-1185">Reference proteome</keyword>
<dbReference type="HOGENOM" id="CLU_171651_0_0_7"/>
<evidence type="ECO:0008006" key="3">
    <source>
        <dbReference type="Google" id="ProtNLM"/>
    </source>
</evidence>
<dbReference type="RefSeq" id="WP_008338505.1">
    <property type="nucleotide sequence ID" value="NZ_AFRZ01000001.1"/>
</dbReference>
<dbReference type="PATRIC" id="fig|929558.5.peg.13"/>
<comment type="caution">
    <text evidence="1">The sequence shown here is derived from an EMBL/GenBank/DDBJ whole genome shotgun (WGS) entry which is preliminary data.</text>
</comment>
<dbReference type="Proteomes" id="UP000006431">
    <property type="component" value="Unassembled WGS sequence"/>
</dbReference>
<accession>B6BL88</accession>
<evidence type="ECO:0000313" key="2">
    <source>
        <dbReference type="Proteomes" id="UP000006431"/>
    </source>
</evidence>
<sequence>MKKKLVEVPGTTLPFYTYEQDGLTFFEFNATECNPPEPMINTIKGLSLLKSNNDRLVGIFFHEPFPLYERIPFTISHEAVELDSGDFQVTFKKSE</sequence>
<dbReference type="OrthoDB" id="14666at2"/>
<dbReference type="EMBL" id="AFRZ01000001">
    <property type="protein sequence ID" value="EHP28541.1"/>
    <property type="molecule type" value="Genomic_DNA"/>
</dbReference>
<dbReference type="STRING" id="929558.SMGD1_0014"/>
<accession>H1FRI8</accession>
<name>B6BL88_SULGG</name>
<reference evidence="1 2" key="1">
    <citation type="journal article" date="2012" name="Proc. Natl. Acad. Sci. U.S.A.">
        <title>Genome and physiology of a model Epsilonproteobacterium responsible for sulfide detoxification in marine oxygen depletion zones.</title>
        <authorList>
            <person name="Grote J."/>
            <person name="Schott T."/>
            <person name="Bruckner C.G."/>
            <person name="Glockner F.O."/>
            <person name="Jost G."/>
            <person name="Teeling H."/>
            <person name="Labrenz M."/>
            <person name="Jurgens K."/>
        </authorList>
    </citation>
    <scope>NUCLEOTIDE SEQUENCE [LARGE SCALE GENOMIC DNA]</scope>
    <source>
        <strain evidence="1 2">GD1</strain>
    </source>
</reference>